<protein>
    <recommendedName>
        <fullName evidence="1">VOC domain-containing protein</fullName>
    </recommendedName>
</protein>
<evidence type="ECO:0000259" key="1">
    <source>
        <dbReference type="PROSITE" id="PS51819"/>
    </source>
</evidence>
<dbReference type="OrthoDB" id="1645442at2"/>
<dbReference type="InterPro" id="IPR029068">
    <property type="entry name" value="Glyas_Bleomycin-R_OHBP_Dase"/>
</dbReference>
<evidence type="ECO:0000313" key="3">
    <source>
        <dbReference type="Proteomes" id="UP000181909"/>
    </source>
</evidence>
<dbReference type="STRING" id="1893.SAMN02787144_103269"/>
<gene>
    <name evidence="2" type="ORF">SAMN02787144_103269</name>
</gene>
<dbReference type="Gene3D" id="3.10.180.10">
    <property type="entry name" value="2,3-Dihydroxybiphenyl 1,2-Dioxygenase, domain 1"/>
    <property type="match status" value="1"/>
</dbReference>
<dbReference type="AlphaFoldDB" id="A0A1K2F585"/>
<dbReference type="RefSeq" id="WP_072488985.1">
    <property type="nucleotide sequence ID" value="NZ_CP108276.1"/>
</dbReference>
<sequence length="138" mass="14805">MTVTKTSVLVLDCAEPEALAEFYASLLDAEIQVVSDPDFVELVGHNGVHLAIRRDHGYAPPSWPRPDDAQQAHLRILVAHGDLDEAEREAVSLGAMPMDAKANGGLRGVRFYADPAGHSFSLAVPPRNEPAGRGEEAP</sequence>
<name>A0A1K2F585_STRAR</name>
<reference evidence="2 3" key="1">
    <citation type="submission" date="2016-11" db="EMBL/GenBank/DDBJ databases">
        <authorList>
            <person name="Jaros S."/>
            <person name="Januszkiewicz K."/>
            <person name="Wedrychowicz H."/>
        </authorList>
    </citation>
    <scope>NUCLEOTIDE SEQUENCE [LARGE SCALE GENOMIC DNA]</scope>
    <source>
        <strain evidence="2 3">OK807</strain>
    </source>
</reference>
<evidence type="ECO:0000313" key="2">
    <source>
        <dbReference type="EMBL" id="SFY42923.1"/>
    </source>
</evidence>
<dbReference type="Pfam" id="PF18029">
    <property type="entry name" value="Glyoxalase_6"/>
    <property type="match status" value="1"/>
</dbReference>
<proteinExistence type="predicted"/>
<dbReference type="EMBL" id="FPJO01000032">
    <property type="protein sequence ID" value="SFY42923.1"/>
    <property type="molecule type" value="Genomic_DNA"/>
</dbReference>
<dbReference type="PROSITE" id="PS51819">
    <property type="entry name" value="VOC"/>
    <property type="match status" value="1"/>
</dbReference>
<dbReference type="InterPro" id="IPR037523">
    <property type="entry name" value="VOC_core"/>
</dbReference>
<dbReference type="PANTHER" id="PTHR35908">
    <property type="entry name" value="HYPOTHETICAL FUSION PROTEIN"/>
    <property type="match status" value="1"/>
</dbReference>
<accession>A0A1K2F585</accession>
<dbReference type="PANTHER" id="PTHR35908:SF1">
    <property type="entry name" value="CONSERVED PROTEIN"/>
    <property type="match status" value="1"/>
</dbReference>
<dbReference type="Proteomes" id="UP000181909">
    <property type="component" value="Unassembled WGS sequence"/>
</dbReference>
<feature type="domain" description="VOC" evidence="1">
    <location>
        <begin position="5"/>
        <end position="125"/>
    </location>
</feature>
<dbReference type="InterPro" id="IPR041581">
    <property type="entry name" value="Glyoxalase_6"/>
</dbReference>
<organism evidence="2 3">
    <name type="scientific">Streptomyces atratus</name>
    <dbReference type="NCBI Taxonomy" id="1893"/>
    <lineage>
        <taxon>Bacteria</taxon>
        <taxon>Bacillati</taxon>
        <taxon>Actinomycetota</taxon>
        <taxon>Actinomycetes</taxon>
        <taxon>Kitasatosporales</taxon>
        <taxon>Streptomycetaceae</taxon>
        <taxon>Streptomyces</taxon>
    </lineage>
</organism>
<dbReference type="SUPFAM" id="SSF54593">
    <property type="entry name" value="Glyoxalase/Bleomycin resistance protein/Dihydroxybiphenyl dioxygenase"/>
    <property type="match status" value="1"/>
</dbReference>